<dbReference type="AlphaFoldDB" id="A0A7R9V4Y3"/>
<evidence type="ECO:0000256" key="2">
    <source>
        <dbReference type="ARBA" id="ARBA00022614"/>
    </source>
</evidence>
<dbReference type="SMART" id="SM00364">
    <property type="entry name" value="LRR_BAC"/>
    <property type="match status" value="4"/>
</dbReference>
<dbReference type="Pfam" id="PF12799">
    <property type="entry name" value="LRR_4"/>
    <property type="match status" value="1"/>
</dbReference>
<name>A0A7R9V4Y3_9CHLO</name>
<dbReference type="InterPro" id="IPR050216">
    <property type="entry name" value="LRR_domain-containing"/>
</dbReference>
<evidence type="ECO:0000256" key="3">
    <source>
        <dbReference type="ARBA" id="ARBA00022737"/>
    </source>
</evidence>
<proteinExistence type="predicted"/>
<accession>A0A7R9V4Y3</accession>
<dbReference type="GO" id="GO:0005930">
    <property type="term" value="C:axoneme"/>
    <property type="evidence" value="ECO:0007669"/>
    <property type="project" value="UniProtKB-SubCell"/>
</dbReference>
<dbReference type="PROSITE" id="PS51450">
    <property type="entry name" value="LRR"/>
    <property type="match status" value="1"/>
</dbReference>
<evidence type="ECO:0000313" key="4">
    <source>
        <dbReference type="EMBL" id="CAD8284701.1"/>
    </source>
</evidence>
<dbReference type="EMBL" id="HBEC01010281">
    <property type="protein sequence ID" value="CAD8284701.1"/>
    <property type="molecule type" value="Transcribed_RNA"/>
</dbReference>
<comment type="subcellular location">
    <subcellularLocation>
        <location evidence="1">Cytoplasm</location>
        <location evidence="1">Cytoskeleton</location>
        <location evidence="1">Cilium axoneme</location>
    </subcellularLocation>
</comment>
<dbReference type="SUPFAM" id="SSF52058">
    <property type="entry name" value="L domain-like"/>
    <property type="match status" value="1"/>
</dbReference>
<sequence>MAGNAMAEVPGGLCGLTALRSLLMSVNQLVTLPPDMSRLVSLTHLDVSLNHLTSLGTLPPALVRLSAQTNSLAELPSDLPQLLGGSLQWLDVSNNALERLPKRLHRLKKLHTLRLSFNQLQSLPCGELAGIPELHRLEAYYACRIKVASDCVAHDRALQKLRRRRPMLSVGFMSAPAAAPVSAV</sequence>
<dbReference type="InterPro" id="IPR001611">
    <property type="entry name" value="Leu-rich_rpt"/>
</dbReference>
<dbReference type="InterPro" id="IPR032675">
    <property type="entry name" value="LRR_dom_sf"/>
</dbReference>
<organism evidence="4">
    <name type="scientific">Chlamydomonas euryale</name>
    <dbReference type="NCBI Taxonomy" id="1486919"/>
    <lineage>
        <taxon>Eukaryota</taxon>
        <taxon>Viridiplantae</taxon>
        <taxon>Chlorophyta</taxon>
        <taxon>core chlorophytes</taxon>
        <taxon>Chlorophyceae</taxon>
        <taxon>CS clade</taxon>
        <taxon>Chlamydomonadales</taxon>
        <taxon>Chlamydomonadaceae</taxon>
        <taxon>Chlamydomonas</taxon>
    </lineage>
</organism>
<keyword evidence="2" id="KW-0433">Leucine-rich repeat</keyword>
<keyword evidence="3" id="KW-0677">Repeat</keyword>
<dbReference type="Pfam" id="PF00560">
    <property type="entry name" value="LRR_1"/>
    <property type="match status" value="1"/>
</dbReference>
<dbReference type="Gene3D" id="3.80.10.10">
    <property type="entry name" value="Ribonuclease Inhibitor"/>
    <property type="match status" value="1"/>
</dbReference>
<evidence type="ECO:0000256" key="1">
    <source>
        <dbReference type="ARBA" id="ARBA00004430"/>
    </source>
</evidence>
<dbReference type="InterPro" id="IPR025875">
    <property type="entry name" value="Leu-rich_rpt_4"/>
</dbReference>
<reference evidence="4" key="1">
    <citation type="submission" date="2021-01" db="EMBL/GenBank/DDBJ databases">
        <authorList>
            <person name="Corre E."/>
            <person name="Pelletier E."/>
            <person name="Niang G."/>
            <person name="Scheremetjew M."/>
            <person name="Finn R."/>
            <person name="Kale V."/>
            <person name="Holt S."/>
            <person name="Cochrane G."/>
            <person name="Meng A."/>
            <person name="Brown T."/>
            <person name="Cohen L."/>
        </authorList>
    </citation>
    <scope>NUCLEOTIDE SEQUENCE</scope>
    <source>
        <strain evidence="4">CCMP219</strain>
    </source>
</reference>
<dbReference type="SMART" id="SM00369">
    <property type="entry name" value="LRR_TYP"/>
    <property type="match status" value="4"/>
</dbReference>
<gene>
    <name evidence="4" type="ORF">CEUR00632_LOCUS4736</name>
</gene>
<dbReference type="InterPro" id="IPR003591">
    <property type="entry name" value="Leu-rich_rpt_typical-subtyp"/>
</dbReference>
<dbReference type="PANTHER" id="PTHR48051:SF1">
    <property type="entry name" value="RAS SUPPRESSOR PROTEIN 1"/>
    <property type="match status" value="1"/>
</dbReference>
<dbReference type="PANTHER" id="PTHR48051">
    <property type="match status" value="1"/>
</dbReference>
<protein>
    <submittedName>
        <fullName evidence="4">Uncharacterized protein</fullName>
    </submittedName>
</protein>